<feature type="transmembrane region" description="Helical" evidence="5">
    <location>
        <begin position="205"/>
        <end position="225"/>
    </location>
</feature>
<keyword evidence="8" id="KW-1185">Reference proteome</keyword>
<feature type="transmembrane region" description="Helical" evidence="5">
    <location>
        <begin position="33"/>
        <end position="52"/>
    </location>
</feature>
<keyword evidence="4 5" id="KW-0472">Membrane</keyword>
<dbReference type="EMBL" id="SMAJ01000017">
    <property type="protein sequence ID" value="TCT02774.1"/>
    <property type="molecule type" value="Genomic_DNA"/>
</dbReference>
<organism evidence="7 8">
    <name type="scientific">Paralcaligenes ureilyticus</name>
    <dbReference type="NCBI Taxonomy" id="627131"/>
    <lineage>
        <taxon>Bacteria</taxon>
        <taxon>Pseudomonadati</taxon>
        <taxon>Pseudomonadota</taxon>
        <taxon>Betaproteobacteria</taxon>
        <taxon>Burkholderiales</taxon>
        <taxon>Alcaligenaceae</taxon>
        <taxon>Paralcaligenes</taxon>
    </lineage>
</organism>
<evidence type="ECO:0000256" key="5">
    <source>
        <dbReference type="SAM" id="Phobius"/>
    </source>
</evidence>
<dbReference type="GO" id="GO:0016020">
    <property type="term" value="C:membrane"/>
    <property type="evidence" value="ECO:0007669"/>
    <property type="project" value="UniProtKB-SubCell"/>
</dbReference>
<keyword evidence="3 5" id="KW-1133">Transmembrane helix</keyword>
<comment type="subcellular location">
    <subcellularLocation>
        <location evidence="1">Membrane</location>
        <topology evidence="1">Multi-pass membrane protein</topology>
    </subcellularLocation>
</comment>
<evidence type="ECO:0000256" key="4">
    <source>
        <dbReference type="ARBA" id="ARBA00023136"/>
    </source>
</evidence>
<feature type="transmembrane region" description="Helical" evidence="5">
    <location>
        <begin position="176"/>
        <end position="199"/>
    </location>
</feature>
<feature type="transmembrane region" description="Helical" evidence="5">
    <location>
        <begin position="260"/>
        <end position="279"/>
    </location>
</feature>
<dbReference type="Pfam" id="PF00892">
    <property type="entry name" value="EamA"/>
    <property type="match status" value="2"/>
</dbReference>
<evidence type="ECO:0000256" key="2">
    <source>
        <dbReference type="ARBA" id="ARBA00022692"/>
    </source>
</evidence>
<feature type="domain" description="EamA" evidence="6">
    <location>
        <begin position="147"/>
        <end position="278"/>
    </location>
</feature>
<dbReference type="AlphaFoldDB" id="A0A4R3LQF7"/>
<evidence type="ECO:0000313" key="8">
    <source>
        <dbReference type="Proteomes" id="UP000295525"/>
    </source>
</evidence>
<feature type="transmembrane region" description="Helical" evidence="5">
    <location>
        <begin position="64"/>
        <end position="87"/>
    </location>
</feature>
<evidence type="ECO:0000256" key="3">
    <source>
        <dbReference type="ARBA" id="ARBA00022989"/>
    </source>
</evidence>
<keyword evidence="2 5" id="KW-0812">Transmembrane</keyword>
<feature type="transmembrane region" description="Helical" evidence="5">
    <location>
        <begin position="232"/>
        <end position="254"/>
    </location>
</feature>
<dbReference type="InterPro" id="IPR037185">
    <property type="entry name" value="EmrE-like"/>
</dbReference>
<feature type="transmembrane region" description="Helical" evidence="5">
    <location>
        <begin position="93"/>
        <end position="114"/>
    </location>
</feature>
<proteinExistence type="predicted"/>
<dbReference type="InterPro" id="IPR000620">
    <property type="entry name" value="EamA_dom"/>
</dbReference>
<dbReference type="OrthoDB" id="9810556at2"/>
<name>A0A4R3LQF7_9BURK</name>
<feature type="domain" description="EamA" evidence="6">
    <location>
        <begin position="7"/>
        <end position="133"/>
    </location>
</feature>
<accession>A0A4R3LQF7</accession>
<feature type="transmembrane region" description="Helical" evidence="5">
    <location>
        <begin position="143"/>
        <end position="164"/>
    </location>
</feature>
<evidence type="ECO:0000313" key="7">
    <source>
        <dbReference type="EMBL" id="TCT02774.1"/>
    </source>
</evidence>
<dbReference type="InterPro" id="IPR050638">
    <property type="entry name" value="AA-Vitamin_Transporters"/>
</dbReference>
<reference evidence="7 8" key="1">
    <citation type="submission" date="2019-03" db="EMBL/GenBank/DDBJ databases">
        <title>Genomic Encyclopedia of Type Strains, Phase IV (KMG-IV): sequencing the most valuable type-strain genomes for metagenomic binning, comparative biology and taxonomic classification.</title>
        <authorList>
            <person name="Goeker M."/>
        </authorList>
    </citation>
    <scope>NUCLEOTIDE SEQUENCE [LARGE SCALE GENOMIC DNA]</scope>
    <source>
        <strain evidence="7 8">DSM 24591</strain>
    </source>
</reference>
<dbReference type="PANTHER" id="PTHR32322:SF9">
    <property type="entry name" value="AMINO-ACID METABOLITE EFFLUX PUMP-RELATED"/>
    <property type="match status" value="1"/>
</dbReference>
<dbReference type="RefSeq" id="WP_132584843.1">
    <property type="nucleotide sequence ID" value="NZ_SMAJ01000017.1"/>
</dbReference>
<evidence type="ECO:0000256" key="1">
    <source>
        <dbReference type="ARBA" id="ARBA00004141"/>
    </source>
</evidence>
<dbReference type="Proteomes" id="UP000295525">
    <property type="component" value="Unassembled WGS sequence"/>
</dbReference>
<evidence type="ECO:0000259" key="6">
    <source>
        <dbReference type="Pfam" id="PF00892"/>
    </source>
</evidence>
<dbReference type="PANTHER" id="PTHR32322">
    <property type="entry name" value="INNER MEMBRANE TRANSPORTER"/>
    <property type="match status" value="1"/>
</dbReference>
<dbReference type="SUPFAM" id="SSF103481">
    <property type="entry name" value="Multidrug resistance efflux transporter EmrE"/>
    <property type="match status" value="2"/>
</dbReference>
<feature type="transmembrane region" description="Helical" evidence="5">
    <location>
        <begin position="119"/>
        <end position="137"/>
    </location>
</feature>
<gene>
    <name evidence="7" type="ORF">EDC26_11749</name>
</gene>
<sequence length="290" mass="30675">MNFVELLVLAAIWGASFLFMRIGAPELGPIPLIALRVGIATLVLAPVLRSVVARGQFRAKAKALFILGVTNSAIPFCLLAYSTLYVGAGLDSILNATTPLWVALIALTGFQVVVGRQQILGLLVGFGGVVVLVWETLGAGIAGVPLAIAAALLAAVFYGFGINYSKRYLVGVQPMVVAFGSQFFAALVLMPLALFFWPAHSVTSLTWACVAALGVVCTGFAYILFFRLVEHVGAAFAASVTFLIPVFGMLWGAVFLDEKITPVMIVGCGIIIFGTVLAGRQRGRAPVRRE</sequence>
<protein>
    <submittedName>
        <fullName evidence="7">Putative membrane protein</fullName>
    </submittedName>
</protein>
<comment type="caution">
    <text evidence="7">The sequence shown here is derived from an EMBL/GenBank/DDBJ whole genome shotgun (WGS) entry which is preliminary data.</text>
</comment>